<protein>
    <submittedName>
        <fullName evidence="2">Uncharacterized protein</fullName>
    </submittedName>
</protein>
<dbReference type="OrthoDB" id="3612465at2"/>
<proteinExistence type="predicted"/>
<reference evidence="2 3" key="1">
    <citation type="submission" date="2018-11" db="EMBL/GenBank/DDBJ databases">
        <authorList>
            <person name="Li F."/>
        </authorList>
    </citation>
    <scope>NUCLEOTIDE SEQUENCE [LARGE SCALE GENOMIC DNA]</scope>
    <source>
        <strain evidence="2 3">Gsoil 818</strain>
    </source>
</reference>
<accession>A0A3N0GIB8</accession>
<evidence type="ECO:0000256" key="1">
    <source>
        <dbReference type="SAM" id="MobiDB-lite"/>
    </source>
</evidence>
<gene>
    <name evidence="2" type="ORF">EFL26_20655</name>
</gene>
<dbReference type="Pfam" id="PF24830">
    <property type="entry name" value="DUF7714"/>
    <property type="match status" value="1"/>
</dbReference>
<dbReference type="InterPro" id="IPR056131">
    <property type="entry name" value="DUF7714"/>
</dbReference>
<name>A0A3N0GIB8_9ACTN</name>
<evidence type="ECO:0000313" key="3">
    <source>
        <dbReference type="Proteomes" id="UP000279994"/>
    </source>
</evidence>
<dbReference type="Proteomes" id="UP000279994">
    <property type="component" value="Unassembled WGS sequence"/>
</dbReference>
<dbReference type="RefSeq" id="WP_123224795.1">
    <property type="nucleotide sequence ID" value="NZ_RJSF01000046.1"/>
</dbReference>
<evidence type="ECO:0000313" key="2">
    <source>
        <dbReference type="EMBL" id="RNM12213.1"/>
    </source>
</evidence>
<comment type="caution">
    <text evidence="2">The sequence shown here is derived from an EMBL/GenBank/DDBJ whole genome shotgun (WGS) entry which is preliminary data.</text>
</comment>
<keyword evidence="3" id="KW-1185">Reference proteome</keyword>
<dbReference type="EMBL" id="RJSF01000046">
    <property type="protein sequence ID" value="RNM12213.1"/>
    <property type="molecule type" value="Genomic_DNA"/>
</dbReference>
<organism evidence="2 3">
    <name type="scientific">Nocardioides pocheonensis</name>
    <dbReference type="NCBI Taxonomy" id="661485"/>
    <lineage>
        <taxon>Bacteria</taxon>
        <taxon>Bacillati</taxon>
        <taxon>Actinomycetota</taxon>
        <taxon>Actinomycetes</taxon>
        <taxon>Propionibacteriales</taxon>
        <taxon>Nocardioidaceae</taxon>
        <taxon>Nocardioides</taxon>
    </lineage>
</organism>
<sequence length="320" mass="35457">MIPEPPLNFITRPYRGLSVQEVDVELTEPSLLDLLVGREVYRRTDFLLLHRGDNWALAAVVKESAVPLFSPVVEARVLALPHQVRMLHSPDTDVGNASALARVAASNKQEGVLAYAVRGRFEHINVIWRPDPLVVRVTEVVPPWPAKLLAMAQQVLDFDEDLPPIALELDEVDITDLAAQHRADNYLLPCRGSGAEVSGQVDFLDTRPPARLDWLMVGCERSVQFHEHFYGDRAPRVDICPRLRPATSDSSDFTLTKCCLIERGIATDDARAIVPWGSNLDEVRLALRALVGLEQPPAPQKVQTPPWSTAADKGTTEVHA</sequence>
<feature type="region of interest" description="Disordered" evidence="1">
    <location>
        <begin position="297"/>
        <end position="320"/>
    </location>
</feature>
<dbReference type="AlphaFoldDB" id="A0A3N0GIB8"/>